<dbReference type="Pfam" id="PF11976">
    <property type="entry name" value="Rad60-SLD"/>
    <property type="match status" value="1"/>
</dbReference>
<dbReference type="PANTHER" id="PTHR10562">
    <property type="entry name" value="SMALL UBIQUITIN-RELATED MODIFIER"/>
    <property type="match status" value="1"/>
</dbReference>
<dbReference type="OMA" id="GTHKMEI"/>
<dbReference type="STRING" id="4829.A0A168PIM7"/>
<feature type="compositionally biased region" description="Acidic residues" evidence="1">
    <location>
        <begin position="327"/>
        <end position="341"/>
    </location>
</feature>
<protein>
    <recommendedName>
        <fullName evidence="2">Ubiquitin-like domain-containing protein</fullName>
    </recommendedName>
</protein>
<feature type="region of interest" description="Disordered" evidence="1">
    <location>
        <begin position="180"/>
        <end position="200"/>
    </location>
</feature>
<feature type="compositionally biased region" description="Acidic residues" evidence="1">
    <location>
        <begin position="41"/>
        <end position="56"/>
    </location>
</feature>
<evidence type="ECO:0000259" key="2">
    <source>
        <dbReference type="PROSITE" id="PS50053"/>
    </source>
</evidence>
<feature type="domain" description="Ubiquitin-like" evidence="2">
    <location>
        <begin position="360"/>
        <end position="435"/>
    </location>
</feature>
<feature type="region of interest" description="Disordered" evidence="1">
    <location>
        <begin position="1"/>
        <end position="25"/>
    </location>
</feature>
<evidence type="ECO:0000256" key="1">
    <source>
        <dbReference type="SAM" id="MobiDB-lite"/>
    </source>
</evidence>
<organism evidence="3">
    <name type="scientific">Absidia glauca</name>
    <name type="common">Pin mould</name>
    <dbReference type="NCBI Taxonomy" id="4829"/>
    <lineage>
        <taxon>Eukaryota</taxon>
        <taxon>Fungi</taxon>
        <taxon>Fungi incertae sedis</taxon>
        <taxon>Mucoromycota</taxon>
        <taxon>Mucoromycotina</taxon>
        <taxon>Mucoromycetes</taxon>
        <taxon>Mucorales</taxon>
        <taxon>Cunninghamellaceae</taxon>
        <taxon>Absidia</taxon>
    </lineage>
</organism>
<dbReference type="Proteomes" id="UP000078561">
    <property type="component" value="Unassembled WGS sequence"/>
</dbReference>
<feature type="compositionally biased region" description="Low complexity" evidence="1">
    <location>
        <begin position="342"/>
        <end position="352"/>
    </location>
</feature>
<dbReference type="InterPro" id="IPR022617">
    <property type="entry name" value="Rad60/SUMO-like_dom"/>
</dbReference>
<feature type="compositionally biased region" description="Low complexity" evidence="1">
    <location>
        <begin position="186"/>
        <end position="200"/>
    </location>
</feature>
<dbReference type="InterPro" id="IPR029071">
    <property type="entry name" value="Ubiquitin-like_domsf"/>
</dbReference>
<reference evidence="3" key="1">
    <citation type="submission" date="2016-04" db="EMBL/GenBank/DDBJ databases">
        <authorList>
            <person name="Evans L.H."/>
            <person name="Alamgir A."/>
            <person name="Owens N."/>
            <person name="Weber N.D."/>
            <person name="Virtaneva K."/>
            <person name="Barbian K."/>
            <person name="Babar A."/>
            <person name="Rosenke K."/>
        </authorList>
    </citation>
    <scope>NUCLEOTIDE SEQUENCE [LARGE SCALE GENOMIC DNA]</scope>
    <source>
        <strain evidence="3">CBS 101.48</strain>
    </source>
</reference>
<dbReference type="SUPFAM" id="SSF54236">
    <property type="entry name" value="Ubiquitin-like"/>
    <property type="match status" value="1"/>
</dbReference>
<gene>
    <name evidence="3" type="primary">ABSGL_08255.1 scaffold 9741</name>
</gene>
<feature type="region of interest" description="Disordered" evidence="1">
    <location>
        <begin position="324"/>
        <end position="358"/>
    </location>
</feature>
<feature type="compositionally biased region" description="Polar residues" evidence="1">
    <location>
        <begin position="96"/>
        <end position="111"/>
    </location>
</feature>
<dbReference type="OrthoDB" id="3365399at2759"/>
<dbReference type="PROSITE" id="PS50053">
    <property type="entry name" value="UBIQUITIN_2"/>
    <property type="match status" value="1"/>
</dbReference>
<feature type="region of interest" description="Disordered" evidence="1">
    <location>
        <begin position="37"/>
        <end position="143"/>
    </location>
</feature>
<dbReference type="AlphaFoldDB" id="A0A168PIM7"/>
<dbReference type="InterPro" id="IPR000626">
    <property type="entry name" value="Ubiquitin-like_dom"/>
</dbReference>
<dbReference type="Gene3D" id="3.10.20.90">
    <property type="entry name" value="Phosphatidylinositol 3-kinase Catalytic Subunit, Chain A, domain 1"/>
    <property type="match status" value="2"/>
</dbReference>
<evidence type="ECO:0000313" key="3">
    <source>
        <dbReference type="EMBL" id="SAM02462.1"/>
    </source>
</evidence>
<keyword evidence="4" id="KW-1185">Reference proteome</keyword>
<proteinExistence type="predicted"/>
<evidence type="ECO:0000313" key="4">
    <source>
        <dbReference type="Proteomes" id="UP000078561"/>
    </source>
</evidence>
<accession>A0A168PIM7</accession>
<name>A0A168PIM7_ABSGL</name>
<dbReference type="CDD" id="cd17080">
    <property type="entry name" value="Ubl_SLD2_Esc2_like"/>
    <property type="match status" value="1"/>
</dbReference>
<dbReference type="InParanoid" id="A0A168PIM7"/>
<sequence>MGDFDIASFRERSTTANKTESTTEESAYAVFLKKRKQLGLDDSDSDSDDNDNDDSLELPNKKAKRQQQWQQHQVGECHSETSKPASSSDTKVDPTTLANTTSLDGLNSNSHPPSPKKESLQSSSTVDSKSQHSDSKSPIVLTDDPVVEERSAAQQSKAQAAYTISLDIEDLDPELASLVTDEEQHTASTSSSSLDASTKSSANVPQKIQIKVSYVSLLETVDPAVQAILDTLSKPVKIIMLDNNRFDTLLTQYCKKKHLLMRDMVLVYDNVPVVLRATPASLSMSPTSINRMEVYKRDDFDKKTSMEQEIRAARLSQFNDLAINKDNEDDDDYNSDGDLDYNSDSGTQQHQQQQEDEEHLHIKLRGKDNKDIGLRVKPTTTVENIVKEYHRLLNLDAALLSKIQLSFEGETLTSSMTIADTDLEDEDMVSVLIHS</sequence>
<dbReference type="EMBL" id="LT553855">
    <property type="protein sequence ID" value="SAM02462.1"/>
    <property type="molecule type" value="Genomic_DNA"/>
</dbReference>